<reference evidence="3 4" key="1">
    <citation type="submission" date="2016-08" db="EMBL/GenBank/DDBJ databases">
        <title>A new outlook on sporulation: Clostridium algidixylanolyticum.</title>
        <authorList>
            <person name="Poppleton D.I."/>
            <person name="Gribaldo S."/>
        </authorList>
    </citation>
    <scope>NUCLEOTIDE SEQUENCE [LARGE SCALE GENOMIC DNA]</scope>
    <source>
        <strain evidence="3 4">SPL73</strain>
    </source>
</reference>
<dbReference type="Gene3D" id="3.40.50.620">
    <property type="entry name" value="HUPs"/>
    <property type="match status" value="1"/>
</dbReference>
<dbReference type="PANTHER" id="PTHR21294:SF17">
    <property type="entry name" value="PROTEIN FIXA"/>
    <property type="match status" value="1"/>
</dbReference>
<proteinExistence type="predicted"/>
<dbReference type="InterPro" id="IPR012255">
    <property type="entry name" value="ETF_b"/>
</dbReference>
<evidence type="ECO:0000313" key="4">
    <source>
        <dbReference type="Proteomes" id="UP000284277"/>
    </source>
</evidence>
<dbReference type="InterPro" id="IPR014730">
    <property type="entry name" value="ETF_a/b_N"/>
</dbReference>
<dbReference type="SMART" id="SM00893">
    <property type="entry name" value="ETF"/>
    <property type="match status" value="1"/>
</dbReference>
<dbReference type="CDD" id="cd01714">
    <property type="entry name" value="ETF_beta"/>
    <property type="match status" value="1"/>
</dbReference>
<dbReference type="RefSeq" id="WP_120197127.1">
    <property type="nucleotide sequence ID" value="NZ_MCIA01000021.1"/>
</dbReference>
<dbReference type="EMBL" id="MCIA01000021">
    <property type="protein sequence ID" value="RKD31353.1"/>
    <property type="molecule type" value="Genomic_DNA"/>
</dbReference>
<dbReference type="OrthoDB" id="9804960at2"/>
<name>A0A419T1M7_9FIRM</name>
<evidence type="ECO:0000313" key="3">
    <source>
        <dbReference type="EMBL" id="RKD31353.1"/>
    </source>
</evidence>
<dbReference type="Proteomes" id="UP000284277">
    <property type="component" value="Unassembled WGS sequence"/>
</dbReference>
<evidence type="ECO:0000256" key="1">
    <source>
        <dbReference type="ARBA" id="ARBA00042002"/>
    </source>
</evidence>
<feature type="domain" description="Electron transfer flavoprotein alpha/beta-subunit N-terminal" evidence="2">
    <location>
        <begin position="17"/>
        <end position="206"/>
    </location>
</feature>
<accession>A0A419T1M7</accession>
<organism evidence="3 4">
    <name type="scientific">Lacrimispora algidixylanolytica</name>
    <dbReference type="NCBI Taxonomy" id="94868"/>
    <lineage>
        <taxon>Bacteria</taxon>
        <taxon>Bacillati</taxon>
        <taxon>Bacillota</taxon>
        <taxon>Clostridia</taxon>
        <taxon>Lachnospirales</taxon>
        <taxon>Lachnospiraceae</taxon>
        <taxon>Lacrimispora</taxon>
    </lineage>
</organism>
<keyword evidence="4" id="KW-1185">Reference proteome</keyword>
<dbReference type="SUPFAM" id="SSF52402">
    <property type="entry name" value="Adenine nucleotide alpha hydrolases-like"/>
    <property type="match status" value="1"/>
</dbReference>
<dbReference type="GO" id="GO:0009055">
    <property type="term" value="F:electron transfer activity"/>
    <property type="evidence" value="ECO:0007669"/>
    <property type="project" value="InterPro"/>
</dbReference>
<comment type="caution">
    <text evidence="3">The sequence shown here is derived from an EMBL/GenBank/DDBJ whole genome shotgun (WGS) entry which is preliminary data.</text>
</comment>
<dbReference type="AlphaFoldDB" id="A0A419T1M7"/>
<protein>
    <recommendedName>
        <fullName evidence="1">Electron transfer flavoprotein small subunit</fullName>
    </recommendedName>
</protein>
<dbReference type="InterPro" id="IPR014729">
    <property type="entry name" value="Rossmann-like_a/b/a_fold"/>
</dbReference>
<gene>
    <name evidence="3" type="ORF">BET01_20770</name>
</gene>
<dbReference type="PIRSF" id="PIRSF000090">
    <property type="entry name" value="Beta-ETF"/>
    <property type="match status" value="1"/>
</dbReference>
<dbReference type="InterPro" id="IPR033948">
    <property type="entry name" value="ETF_beta_N"/>
</dbReference>
<sequence length="258" mass="28729">MKIIVCVKAVRQELVFINKVQQSTYVINPYDLLALQNAINIKNTEACTIDCISMGPDSIREVLVKCLALGSDNAYWLNDKAFAGADTIVTTYVLSKGISKIGEYDLIICGEQTVDGETGQVGIGLAERLNIPCITNVEEIIDFTDKYIIVCVKYEDHEEVLKIQLPALVVFKNFKLISNTVSLLHLKKAQRKEIVRWSSNDLCFEKNWCGLAQAKTRVVNVTPELIVKEGRLISGNAKKKAVVISQLIQGRFDADNYG</sequence>
<dbReference type="PANTHER" id="PTHR21294">
    <property type="entry name" value="ELECTRON TRANSFER FLAVOPROTEIN BETA-SUBUNIT"/>
    <property type="match status" value="1"/>
</dbReference>
<evidence type="ECO:0000259" key="2">
    <source>
        <dbReference type="SMART" id="SM00893"/>
    </source>
</evidence>
<dbReference type="Pfam" id="PF01012">
    <property type="entry name" value="ETF"/>
    <property type="match status" value="1"/>
</dbReference>